<dbReference type="AlphaFoldDB" id="A0A7S0W579"/>
<proteinExistence type="predicted"/>
<dbReference type="Pfam" id="PF03364">
    <property type="entry name" value="Polyketide_cyc"/>
    <property type="match status" value="1"/>
</dbReference>
<sequence length="176" mass="19436">MPNAGGDGMTSLERTSKNYKMNTMEFECGLPQVFTVASQLNNYPDWCGTGIKSVTERVRKGDYVEAVYQAGAFGYMFDFVLAFTIENMESVSFKCLEGGGIKRLEGGYQFVQKGADKCRVYFEVCAELGGFIPGFVQESIANLILGIAVGELKKYVESDRCLEDLERRGLTPLPGL</sequence>
<organism evidence="2">
    <name type="scientific">Hemiselmis tepida</name>
    <dbReference type="NCBI Taxonomy" id="464990"/>
    <lineage>
        <taxon>Eukaryota</taxon>
        <taxon>Cryptophyceae</taxon>
        <taxon>Cryptomonadales</taxon>
        <taxon>Hemiselmidaceae</taxon>
        <taxon>Hemiselmis</taxon>
    </lineage>
</organism>
<dbReference type="Gene3D" id="3.30.530.20">
    <property type="match status" value="1"/>
</dbReference>
<dbReference type="InterPro" id="IPR023393">
    <property type="entry name" value="START-like_dom_sf"/>
</dbReference>
<dbReference type="EMBL" id="HBFN01034056">
    <property type="protein sequence ID" value="CAD8806050.1"/>
    <property type="molecule type" value="Transcribed_RNA"/>
</dbReference>
<accession>A0A7S0W579</accession>
<dbReference type="InterPro" id="IPR005031">
    <property type="entry name" value="COQ10_START"/>
</dbReference>
<evidence type="ECO:0000259" key="1">
    <source>
        <dbReference type="Pfam" id="PF03364"/>
    </source>
</evidence>
<dbReference type="SUPFAM" id="SSF55961">
    <property type="entry name" value="Bet v1-like"/>
    <property type="match status" value="1"/>
</dbReference>
<gene>
    <name evidence="2" type="ORF">HTEP1355_LOCUS19729</name>
</gene>
<name>A0A7S0W579_9CRYP</name>
<feature type="domain" description="Coenzyme Q-binding protein COQ10 START" evidence="1">
    <location>
        <begin position="32"/>
        <end position="142"/>
    </location>
</feature>
<reference evidence="2" key="1">
    <citation type="submission" date="2021-01" db="EMBL/GenBank/DDBJ databases">
        <authorList>
            <person name="Corre E."/>
            <person name="Pelletier E."/>
            <person name="Niang G."/>
            <person name="Scheremetjew M."/>
            <person name="Finn R."/>
            <person name="Kale V."/>
            <person name="Holt S."/>
            <person name="Cochrane G."/>
            <person name="Meng A."/>
            <person name="Brown T."/>
            <person name="Cohen L."/>
        </authorList>
    </citation>
    <scope>NUCLEOTIDE SEQUENCE</scope>
    <source>
        <strain evidence="2">CCMP443</strain>
    </source>
</reference>
<evidence type="ECO:0000313" key="2">
    <source>
        <dbReference type="EMBL" id="CAD8806050.1"/>
    </source>
</evidence>
<protein>
    <recommendedName>
        <fullName evidence="1">Coenzyme Q-binding protein COQ10 START domain-containing protein</fullName>
    </recommendedName>
</protein>